<dbReference type="InterPro" id="IPR012337">
    <property type="entry name" value="RNaseH-like_sf"/>
</dbReference>
<dbReference type="Gene3D" id="2.40.70.10">
    <property type="entry name" value="Acid Proteases"/>
    <property type="match status" value="1"/>
</dbReference>
<feature type="compositionally biased region" description="Polar residues" evidence="2">
    <location>
        <begin position="10"/>
        <end position="28"/>
    </location>
</feature>
<dbReference type="SUPFAM" id="SSF50630">
    <property type="entry name" value="Acid proteases"/>
    <property type="match status" value="1"/>
</dbReference>
<reference evidence="4" key="1">
    <citation type="submission" date="2018-02" db="EMBL/GenBank/DDBJ databases">
        <authorList>
            <person name="Cohen D.B."/>
            <person name="Kent A.D."/>
        </authorList>
    </citation>
    <scope>NUCLEOTIDE SEQUENCE</scope>
</reference>
<feature type="domain" description="Integrase catalytic" evidence="3">
    <location>
        <begin position="1108"/>
        <end position="1281"/>
    </location>
</feature>
<dbReference type="PANTHER" id="PTHR48475:SF1">
    <property type="entry name" value="RNASE H TYPE-1 DOMAIN-CONTAINING PROTEIN"/>
    <property type="match status" value="1"/>
</dbReference>
<evidence type="ECO:0000256" key="1">
    <source>
        <dbReference type="ARBA" id="ARBA00023172"/>
    </source>
</evidence>
<feature type="region of interest" description="Disordered" evidence="2">
    <location>
        <begin position="217"/>
        <end position="236"/>
    </location>
</feature>
<dbReference type="InterPro" id="IPR002156">
    <property type="entry name" value="RNaseH_domain"/>
</dbReference>
<dbReference type="GO" id="GO:0015074">
    <property type="term" value="P:DNA integration"/>
    <property type="evidence" value="ECO:0007669"/>
    <property type="project" value="InterPro"/>
</dbReference>
<accession>A0A2N9GAU7</accession>
<dbReference type="InterPro" id="IPR036397">
    <property type="entry name" value="RNaseH_sf"/>
</dbReference>
<dbReference type="Pfam" id="PF00665">
    <property type="entry name" value="rve"/>
    <property type="match status" value="1"/>
</dbReference>
<dbReference type="CDD" id="cd01647">
    <property type="entry name" value="RT_LTR"/>
    <property type="match status" value="1"/>
</dbReference>
<dbReference type="Pfam" id="PF13456">
    <property type="entry name" value="RVT_3"/>
    <property type="match status" value="1"/>
</dbReference>
<feature type="region of interest" description="Disordered" evidence="2">
    <location>
        <begin position="1"/>
        <end position="38"/>
    </location>
</feature>
<dbReference type="Gene3D" id="3.30.420.10">
    <property type="entry name" value="Ribonuclease H-like superfamily/Ribonuclease H"/>
    <property type="match status" value="2"/>
</dbReference>
<dbReference type="PANTHER" id="PTHR48475">
    <property type="entry name" value="RIBONUCLEASE H"/>
    <property type="match status" value="1"/>
</dbReference>
<dbReference type="InterPro" id="IPR041577">
    <property type="entry name" value="RT_RNaseH_2"/>
</dbReference>
<dbReference type="PROSITE" id="PS50994">
    <property type="entry name" value="INTEGRASE"/>
    <property type="match status" value="1"/>
</dbReference>
<dbReference type="GO" id="GO:0003676">
    <property type="term" value="F:nucleic acid binding"/>
    <property type="evidence" value="ECO:0007669"/>
    <property type="project" value="InterPro"/>
</dbReference>
<dbReference type="Pfam" id="PF17921">
    <property type="entry name" value="Integrase_H2C2"/>
    <property type="match status" value="1"/>
</dbReference>
<sequence>MPPKSKKAGTVNSKMPLQESATASNSPPQEVHQEVEQGAVDPNINMLYEMIQKTQAELAEIAKHVKKTKTTDEGLQHKPLPEKNQHKKENNEVPRPSARLLCQSRREKELIEICIDNVLPDYRAHLENLDIAQFAQLLQKARKTAASVKPVERSRADKRSSLHALVVTSSNDTRNKKKRGKEKEFKEWSAIPCTTEEMHAVIDKWIADGFLRLPGVSNEPTEDDKKHMRNPLPNHNKERGAISIVIHAGIEDADEELEDSLSTNPAAIKTLQRSPKFRSLFNQLGLGPDARKASTEAIVNIAAGSGSQCYIAEAHASRAFLETTNAVIFTDEDMEVQYPDHRKLLYVAAMINVVHIRRALVNTGASLNLILTSTLDAARISRKKIKGISMEVTRFRGAAEYAVGYIQLVLKVGPIMTLTRFHVVNIAVSYHALLGRPWLHKHKLVLSTYHQCVKGCLNGKPIRIPANATPFDESEAHYVEVAFYDEMTPKEEGLISKVVGTPLPRWEDIKDEPDIDLRKLLKQKRKRKEQRKDAPKSAGHTMFSFMDGFSGYNQIRMSPKDAMKTTFQTPIGNFYYTMMPFGLKNAGAMYQRAMTVIFHDMMHCELEDYGDDVVVKKPPTTVKELKSFLGKLSYIRRFIPDLAVVTTTFTPLLKKGVKYEWTDERQQTFQQLQRVMANLPIVKAPIPGVSLRLYLALNDKAIGALVAQEDKKGVEQPIYYVKDASSINDDVPGEVGEVAFAEISDAVWTLRFDGSFTVFGGGAEVVLTREGSDTLSMSFKLDFPCSNNATEYKAYLTGLALARELRIKRLKVRGDSNLVVSQAKGDFSLREPFLAPYLAMAQRLEDYFEELTIEHTQRSDNRHADALATLSSKSIFDGESIDVTILKRSSPITQLLHEEFPDEPPQEEDWRLPLKESLTNPERGAKLRDFKDYTLVARELYRRLPGGRIGYYWPEMRAQASEIQSSCSHCQHVFEKEEAYATFSTSDWRTPFLEYLLENILLETSKEAHHVKQLARRYFTEGGILFRKGFHGEPLRCLGLAESQIIMKEIHRGECGKHQGRKKLHQQLLISGYFWPSMKRDAAEFVKSCHTCQVHSNLIHTHPTSLQNMTTPWPFHTWGLDLIGPINPPSNGCIWILVATEYFTKWVEAIPLKKATEAVVANFIRQHIVCRFGISHRIISDNGTPFINKDVRRVVEQYGIKHRRSTPYYPQGNGQAEATNRVLFRILSKMVCEYNGGWSMRLLDTLWSYRNSVKTATSFSPFCLVYETEAMSPAELIVLTARIIQGQELELDADMCAEVCMVDLEVVEEM</sequence>
<organism evidence="4">
    <name type="scientific">Fagus sylvatica</name>
    <name type="common">Beechnut</name>
    <dbReference type="NCBI Taxonomy" id="28930"/>
    <lineage>
        <taxon>Eukaryota</taxon>
        <taxon>Viridiplantae</taxon>
        <taxon>Streptophyta</taxon>
        <taxon>Embryophyta</taxon>
        <taxon>Tracheophyta</taxon>
        <taxon>Spermatophyta</taxon>
        <taxon>Magnoliopsida</taxon>
        <taxon>eudicotyledons</taxon>
        <taxon>Gunneridae</taxon>
        <taxon>Pentapetalae</taxon>
        <taxon>rosids</taxon>
        <taxon>fabids</taxon>
        <taxon>Fagales</taxon>
        <taxon>Fagaceae</taxon>
        <taxon>Fagus</taxon>
    </lineage>
</organism>
<dbReference type="SUPFAM" id="SSF53098">
    <property type="entry name" value="Ribonuclease H-like"/>
    <property type="match status" value="1"/>
</dbReference>
<dbReference type="InterPro" id="IPR041588">
    <property type="entry name" value="Integrase_H2C2"/>
</dbReference>
<evidence type="ECO:0000256" key="2">
    <source>
        <dbReference type="SAM" id="MobiDB-lite"/>
    </source>
</evidence>
<feature type="compositionally biased region" description="Basic and acidic residues" evidence="2">
    <location>
        <begin position="69"/>
        <end position="92"/>
    </location>
</feature>
<dbReference type="Pfam" id="PF00078">
    <property type="entry name" value="RVT_1"/>
    <property type="match status" value="1"/>
</dbReference>
<dbReference type="Gene3D" id="3.10.10.10">
    <property type="entry name" value="HIV Type 1 Reverse Transcriptase, subunit A, domain 1"/>
    <property type="match status" value="1"/>
</dbReference>
<dbReference type="InterPro" id="IPR001584">
    <property type="entry name" value="Integrase_cat-core"/>
</dbReference>
<dbReference type="Pfam" id="PF17919">
    <property type="entry name" value="RT_RNaseH_2"/>
    <property type="match status" value="1"/>
</dbReference>
<dbReference type="CDD" id="cd00303">
    <property type="entry name" value="retropepsin_like"/>
    <property type="match status" value="1"/>
</dbReference>
<dbReference type="Gene3D" id="1.10.340.70">
    <property type="match status" value="1"/>
</dbReference>
<dbReference type="InterPro" id="IPR021109">
    <property type="entry name" value="Peptidase_aspartic_dom_sf"/>
</dbReference>
<feature type="compositionally biased region" description="Basic and acidic residues" evidence="2">
    <location>
        <begin position="150"/>
        <end position="160"/>
    </location>
</feature>
<dbReference type="InterPro" id="IPR000477">
    <property type="entry name" value="RT_dom"/>
</dbReference>
<protein>
    <recommendedName>
        <fullName evidence="3">Integrase catalytic domain-containing protein</fullName>
    </recommendedName>
</protein>
<feature type="region of interest" description="Disordered" evidence="2">
    <location>
        <begin position="145"/>
        <end position="183"/>
    </location>
</feature>
<dbReference type="InterPro" id="IPR043502">
    <property type="entry name" value="DNA/RNA_pol_sf"/>
</dbReference>
<evidence type="ECO:0000259" key="3">
    <source>
        <dbReference type="PROSITE" id="PS50994"/>
    </source>
</evidence>
<proteinExistence type="predicted"/>
<keyword evidence="1" id="KW-0233">DNA recombination</keyword>
<dbReference type="GO" id="GO:0004523">
    <property type="term" value="F:RNA-DNA hybrid ribonuclease activity"/>
    <property type="evidence" value="ECO:0007669"/>
    <property type="project" value="InterPro"/>
</dbReference>
<dbReference type="SUPFAM" id="SSF56672">
    <property type="entry name" value="DNA/RNA polymerases"/>
    <property type="match status" value="1"/>
</dbReference>
<feature type="region of interest" description="Disordered" evidence="2">
    <location>
        <begin position="67"/>
        <end position="96"/>
    </location>
</feature>
<dbReference type="InterPro" id="IPR043128">
    <property type="entry name" value="Rev_trsase/Diguanyl_cyclase"/>
</dbReference>
<dbReference type="EMBL" id="OIVN01002002">
    <property type="protein sequence ID" value="SPC99746.1"/>
    <property type="molecule type" value="Genomic_DNA"/>
</dbReference>
<dbReference type="Gene3D" id="3.30.70.270">
    <property type="match status" value="1"/>
</dbReference>
<dbReference type="CDD" id="cd09279">
    <property type="entry name" value="RNase_HI_like"/>
    <property type="match status" value="1"/>
</dbReference>
<evidence type="ECO:0000313" key="4">
    <source>
        <dbReference type="EMBL" id="SPC99746.1"/>
    </source>
</evidence>
<name>A0A2N9GAU7_FAGSY</name>
<dbReference type="GO" id="GO:0006310">
    <property type="term" value="P:DNA recombination"/>
    <property type="evidence" value="ECO:0007669"/>
    <property type="project" value="UniProtKB-KW"/>
</dbReference>
<gene>
    <name evidence="4" type="ORF">FSB_LOCUS27628</name>
</gene>